<dbReference type="SUPFAM" id="SSF54928">
    <property type="entry name" value="RNA-binding domain, RBD"/>
    <property type="match status" value="2"/>
</dbReference>
<dbReference type="PROSITE" id="PS50102">
    <property type="entry name" value="RRM"/>
    <property type="match status" value="3"/>
</dbReference>
<dbReference type="EMBL" id="LT550481">
    <property type="protein sequence ID" value="SAL95933.1"/>
    <property type="molecule type" value="Genomic_DNA"/>
</dbReference>
<dbReference type="STRING" id="4829.A0A163IXI7"/>
<dbReference type="CDD" id="cd00590">
    <property type="entry name" value="RRM_SF"/>
    <property type="match status" value="1"/>
</dbReference>
<dbReference type="GO" id="GO:0005634">
    <property type="term" value="C:nucleus"/>
    <property type="evidence" value="ECO:0007669"/>
    <property type="project" value="TreeGrafter"/>
</dbReference>
<evidence type="ECO:0000313" key="5">
    <source>
        <dbReference type="EMBL" id="SAL95933.1"/>
    </source>
</evidence>
<keyword evidence="1 2" id="KW-0694">RNA-binding</keyword>
<proteinExistence type="predicted"/>
<dbReference type="PANTHER" id="PTHR23003">
    <property type="entry name" value="RNA RECOGNITION MOTIF RRM DOMAIN CONTAINING PROTEIN"/>
    <property type="match status" value="1"/>
</dbReference>
<feature type="region of interest" description="Disordered" evidence="3">
    <location>
        <begin position="164"/>
        <end position="192"/>
    </location>
</feature>
<dbReference type="Proteomes" id="UP000078561">
    <property type="component" value="Unassembled WGS sequence"/>
</dbReference>
<evidence type="ECO:0000313" key="6">
    <source>
        <dbReference type="Proteomes" id="UP000078561"/>
    </source>
</evidence>
<protein>
    <recommendedName>
        <fullName evidence="4">RRM domain-containing protein</fullName>
    </recommendedName>
</protein>
<dbReference type="InParanoid" id="A0A163IXI7"/>
<evidence type="ECO:0000256" key="1">
    <source>
        <dbReference type="ARBA" id="ARBA00022884"/>
    </source>
</evidence>
<accession>A0A163IXI7</accession>
<dbReference type="OrthoDB" id="8093034at2759"/>
<dbReference type="GO" id="GO:0003729">
    <property type="term" value="F:mRNA binding"/>
    <property type="evidence" value="ECO:0007669"/>
    <property type="project" value="TreeGrafter"/>
</dbReference>
<evidence type="ECO:0000256" key="3">
    <source>
        <dbReference type="SAM" id="MobiDB-lite"/>
    </source>
</evidence>
<gene>
    <name evidence="5" type="primary">ABSGL_01274.1 scaffold 1223</name>
</gene>
<dbReference type="InterPro" id="IPR035979">
    <property type="entry name" value="RBD_domain_sf"/>
</dbReference>
<organism evidence="5">
    <name type="scientific">Absidia glauca</name>
    <name type="common">Pin mould</name>
    <dbReference type="NCBI Taxonomy" id="4829"/>
    <lineage>
        <taxon>Eukaryota</taxon>
        <taxon>Fungi</taxon>
        <taxon>Fungi incertae sedis</taxon>
        <taxon>Mucoromycota</taxon>
        <taxon>Mucoromycotina</taxon>
        <taxon>Mucoromycetes</taxon>
        <taxon>Mucorales</taxon>
        <taxon>Cunninghamellaceae</taxon>
        <taxon>Absidia</taxon>
    </lineage>
</organism>
<sequence length="345" mass="38843">MPHQTATLYITHLDDRVTEKMLKDIFSMISPVQSVKLNTLNQSGLVEFHERRGAEQALHAMDGRIIFGQKIHIHWSNQLKKQHYYTVLVNGLDQETTSVKLKKLFEAYYPRHVEVLMDSKHKSYYGLIDFDQKQDAELAMKEMDRPSMQCRWANHQVLDTINTSSMTTTSTPPSRPTTPSTPSFSTTPVHPSTTCRVTSNNMSYEQIFAQTPPYNTTICVENLPTNVSDQDLVPHFQQYGYVSHTERTKQGATITLDTHANASTAIFALQGFPVAGQAMELSWGTHSFTTAPSYLPRGGYYDMFTMRPPAPVAGSAYSAGGKAGQAIHGWNQYYQNYYSAGHQNI</sequence>
<keyword evidence="6" id="KW-1185">Reference proteome</keyword>
<feature type="domain" description="RRM" evidence="4">
    <location>
        <begin position="85"/>
        <end position="155"/>
    </location>
</feature>
<feature type="domain" description="RRM" evidence="4">
    <location>
        <begin position="216"/>
        <end position="286"/>
    </location>
</feature>
<dbReference type="InterPro" id="IPR050374">
    <property type="entry name" value="RRT5_SRSF_SR"/>
</dbReference>
<dbReference type="InterPro" id="IPR012677">
    <property type="entry name" value="Nucleotide-bd_a/b_plait_sf"/>
</dbReference>
<dbReference type="AlphaFoldDB" id="A0A163IXI7"/>
<dbReference type="GO" id="GO:0005737">
    <property type="term" value="C:cytoplasm"/>
    <property type="evidence" value="ECO:0007669"/>
    <property type="project" value="TreeGrafter"/>
</dbReference>
<reference evidence="5" key="1">
    <citation type="submission" date="2016-04" db="EMBL/GenBank/DDBJ databases">
        <authorList>
            <person name="Evans L.H."/>
            <person name="Alamgir A."/>
            <person name="Owens N."/>
            <person name="Weber N.D."/>
            <person name="Virtaneva K."/>
            <person name="Barbian K."/>
            <person name="Babar A."/>
            <person name="Rosenke K."/>
        </authorList>
    </citation>
    <scope>NUCLEOTIDE SEQUENCE [LARGE SCALE GENOMIC DNA]</scope>
    <source>
        <strain evidence="5">CBS 101.48</strain>
    </source>
</reference>
<dbReference type="Pfam" id="PF00076">
    <property type="entry name" value="RRM_1"/>
    <property type="match status" value="3"/>
</dbReference>
<dbReference type="Gene3D" id="3.30.70.330">
    <property type="match status" value="3"/>
</dbReference>
<feature type="domain" description="RRM" evidence="4">
    <location>
        <begin position="6"/>
        <end position="78"/>
    </location>
</feature>
<dbReference type="SMART" id="SM00360">
    <property type="entry name" value="RRM"/>
    <property type="match status" value="3"/>
</dbReference>
<evidence type="ECO:0000256" key="2">
    <source>
        <dbReference type="PROSITE-ProRule" id="PRU00176"/>
    </source>
</evidence>
<dbReference type="OMA" id="CNARVIN"/>
<evidence type="ECO:0000259" key="4">
    <source>
        <dbReference type="PROSITE" id="PS50102"/>
    </source>
</evidence>
<name>A0A163IXI7_ABSGL</name>
<dbReference type="InterPro" id="IPR000504">
    <property type="entry name" value="RRM_dom"/>
</dbReference>